<protein>
    <submittedName>
        <fullName evidence="1">Uncharacterized protein</fullName>
    </submittedName>
</protein>
<dbReference type="EMBL" id="AWUE01005250">
    <property type="protein sequence ID" value="OMP13063.1"/>
    <property type="molecule type" value="Genomic_DNA"/>
</dbReference>
<evidence type="ECO:0000313" key="2">
    <source>
        <dbReference type="Proteomes" id="UP000187203"/>
    </source>
</evidence>
<sequence>MTLEVFHYGINRWEDKSEELVGERGDKSEELVGERGTFLSRCES</sequence>
<dbReference type="Proteomes" id="UP000187203">
    <property type="component" value="Unassembled WGS sequence"/>
</dbReference>
<evidence type="ECO:0000313" key="1">
    <source>
        <dbReference type="EMBL" id="OMP13063.1"/>
    </source>
</evidence>
<dbReference type="AlphaFoldDB" id="A0A1R3L141"/>
<accession>A0A1R3L141</accession>
<comment type="caution">
    <text evidence="1">The sequence shown here is derived from an EMBL/GenBank/DDBJ whole genome shotgun (WGS) entry which is preliminary data.</text>
</comment>
<keyword evidence="2" id="KW-1185">Reference proteome</keyword>
<proteinExistence type="predicted"/>
<organism evidence="1 2">
    <name type="scientific">Corchorus olitorius</name>
    <dbReference type="NCBI Taxonomy" id="93759"/>
    <lineage>
        <taxon>Eukaryota</taxon>
        <taxon>Viridiplantae</taxon>
        <taxon>Streptophyta</taxon>
        <taxon>Embryophyta</taxon>
        <taxon>Tracheophyta</taxon>
        <taxon>Spermatophyta</taxon>
        <taxon>Magnoliopsida</taxon>
        <taxon>eudicotyledons</taxon>
        <taxon>Gunneridae</taxon>
        <taxon>Pentapetalae</taxon>
        <taxon>rosids</taxon>
        <taxon>malvids</taxon>
        <taxon>Malvales</taxon>
        <taxon>Malvaceae</taxon>
        <taxon>Grewioideae</taxon>
        <taxon>Apeibeae</taxon>
        <taxon>Corchorus</taxon>
    </lineage>
</organism>
<name>A0A1R3L141_9ROSI</name>
<reference evidence="2" key="1">
    <citation type="submission" date="2013-09" db="EMBL/GenBank/DDBJ databases">
        <title>Corchorus olitorius genome sequencing.</title>
        <authorList>
            <person name="Alam M."/>
            <person name="Haque M.S."/>
            <person name="Islam M.S."/>
            <person name="Emdad E.M."/>
            <person name="Islam M.M."/>
            <person name="Ahmed B."/>
            <person name="Halim A."/>
            <person name="Hossen Q.M.M."/>
            <person name="Hossain M.Z."/>
            <person name="Ahmed R."/>
            <person name="Khan M.M."/>
            <person name="Islam R."/>
            <person name="Rashid M.M."/>
            <person name="Khan S.A."/>
            <person name="Rahman M.S."/>
            <person name="Alam M."/>
            <person name="Yahiya A.S."/>
            <person name="Khan M.S."/>
            <person name="Azam M.S."/>
            <person name="Haque T."/>
            <person name="Lashkar M.Z.H."/>
            <person name="Akhand A.I."/>
            <person name="Morshed G."/>
            <person name="Roy S."/>
            <person name="Uddin K.S."/>
            <person name="Rabeya T."/>
            <person name="Hossain A.S."/>
            <person name="Chowdhury A."/>
            <person name="Snigdha A.R."/>
            <person name="Mortoza M.S."/>
            <person name="Matin S.A."/>
            <person name="Hoque S.M.E."/>
            <person name="Islam M.K."/>
            <person name="Roy D.K."/>
            <person name="Haider R."/>
            <person name="Moosa M.M."/>
            <person name="Elias S.M."/>
            <person name="Hasan A.M."/>
            <person name="Jahan S."/>
            <person name="Shafiuddin M."/>
            <person name="Mahmood N."/>
            <person name="Shommy N.S."/>
        </authorList>
    </citation>
    <scope>NUCLEOTIDE SEQUENCE [LARGE SCALE GENOMIC DNA]</scope>
    <source>
        <strain evidence="2">cv. O-4</strain>
    </source>
</reference>
<gene>
    <name evidence="1" type="ORF">COLO4_02340</name>
</gene>